<accession>A0A656AQW1</accession>
<evidence type="ECO:0000313" key="2">
    <source>
        <dbReference type="Proteomes" id="UP000041770"/>
    </source>
</evidence>
<name>A0A656AQW1_VIBCL</name>
<dbReference type="EMBL" id="CWQY01000044">
    <property type="protein sequence ID" value="CSD28150.1"/>
    <property type="molecule type" value="Genomic_DNA"/>
</dbReference>
<dbReference type="Proteomes" id="UP000041770">
    <property type="component" value="Unassembled WGS sequence"/>
</dbReference>
<reference evidence="1 2" key="1">
    <citation type="submission" date="2015-07" db="EMBL/GenBank/DDBJ databases">
        <authorList>
            <consortium name="Pathogen Informatics"/>
        </authorList>
    </citation>
    <scope>NUCLEOTIDE SEQUENCE [LARGE SCALE GENOMIC DNA]</scope>
    <source>
        <strain evidence="1 2">A316</strain>
    </source>
</reference>
<evidence type="ECO:0000313" key="1">
    <source>
        <dbReference type="EMBL" id="CSD28150.1"/>
    </source>
</evidence>
<sequence>MRVLRSFNRITQFLQQQTAIGEACEAVIISQLIEFRFCQLFAFPHRLKRRRELTEFIVMSKTKRQR</sequence>
<proteinExistence type="predicted"/>
<protein>
    <submittedName>
        <fullName evidence="1">Uncharacterized protein</fullName>
    </submittedName>
</protein>
<dbReference type="AlphaFoldDB" id="A0A656AQW1"/>
<organism evidence="1 2">
    <name type="scientific">Vibrio cholerae</name>
    <dbReference type="NCBI Taxonomy" id="666"/>
    <lineage>
        <taxon>Bacteria</taxon>
        <taxon>Pseudomonadati</taxon>
        <taxon>Pseudomonadota</taxon>
        <taxon>Gammaproteobacteria</taxon>
        <taxon>Vibrionales</taxon>
        <taxon>Vibrionaceae</taxon>
        <taxon>Vibrio</taxon>
    </lineage>
</organism>
<gene>
    <name evidence="1" type="ORF">ERS013200_03775</name>
</gene>